<name>A0ABU6Z728_9FABA</name>
<gene>
    <name evidence="1" type="ORF">PIB30_018964</name>
</gene>
<keyword evidence="2" id="KW-1185">Reference proteome</keyword>
<evidence type="ECO:0000313" key="1">
    <source>
        <dbReference type="EMBL" id="MED6217571.1"/>
    </source>
</evidence>
<proteinExistence type="predicted"/>
<reference evidence="1 2" key="1">
    <citation type="journal article" date="2023" name="Plants (Basel)">
        <title>Bridging the Gap: Combining Genomics and Transcriptomics Approaches to Understand Stylosanthes scabra, an Orphan Legume from the Brazilian Caatinga.</title>
        <authorList>
            <person name="Ferreira-Neto J.R.C."/>
            <person name="da Silva M.D."/>
            <person name="Binneck E."/>
            <person name="de Melo N.F."/>
            <person name="da Silva R.H."/>
            <person name="de Melo A.L.T.M."/>
            <person name="Pandolfi V."/>
            <person name="Bustamante F.O."/>
            <person name="Brasileiro-Vidal A.C."/>
            <person name="Benko-Iseppon A.M."/>
        </authorList>
    </citation>
    <scope>NUCLEOTIDE SEQUENCE [LARGE SCALE GENOMIC DNA]</scope>
    <source>
        <tissue evidence="1">Leaves</tissue>
    </source>
</reference>
<dbReference type="EMBL" id="JASCZI010271918">
    <property type="protein sequence ID" value="MED6217571.1"/>
    <property type="molecule type" value="Genomic_DNA"/>
</dbReference>
<comment type="caution">
    <text evidence="1">The sequence shown here is derived from an EMBL/GenBank/DDBJ whole genome shotgun (WGS) entry which is preliminary data.</text>
</comment>
<sequence length="100" mass="11038">MATSGSRLLAIRVKIFCREFKQASEVQNLQHGSHNSLKPNEDSISDLQASEVPAEALLEVAETRRVYEKGGIFLDDGYDDVILRDLIGCNDVDNEISSGK</sequence>
<organism evidence="1 2">
    <name type="scientific">Stylosanthes scabra</name>
    <dbReference type="NCBI Taxonomy" id="79078"/>
    <lineage>
        <taxon>Eukaryota</taxon>
        <taxon>Viridiplantae</taxon>
        <taxon>Streptophyta</taxon>
        <taxon>Embryophyta</taxon>
        <taxon>Tracheophyta</taxon>
        <taxon>Spermatophyta</taxon>
        <taxon>Magnoliopsida</taxon>
        <taxon>eudicotyledons</taxon>
        <taxon>Gunneridae</taxon>
        <taxon>Pentapetalae</taxon>
        <taxon>rosids</taxon>
        <taxon>fabids</taxon>
        <taxon>Fabales</taxon>
        <taxon>Fabaceae</taxon>
        <taxon>Papilionoideae</taxon>
        <taxon>50 kb inversion clade</taxon>
        <taxon>dalbergioids sensu lato</taxon>
        <taxon>Dalbergieae</taxon>
        <taxon>Pterocarpus clade</taxon>
        <taxon>Stylosanthes</taxon>
    </lineage>
</organism>
<evidence type="ECO:0000313" key="2">
    <source>
        <dbReference type="Proteomes" id="UP001341840"/>
    </source>
</evidence>
<dbReference type="Proteomes" id="UP001341840">
    <property type="component" value="Unassembled WGS sequence"/>
</dbReference>
<accession>A0ABU6Z728</accession>
<protein>
    <submittedName>
        <fullName evidence="1">Uncharacterized protein</fullName>
    </submittedName>
</protein>